<proteinExistence type="predicted"/>
<feature type="transmembrane region" description="Helical" evidence="1">
    <location>
        <begin position="57"/>
        <end position="77"/>
    </location>
</feature>
<organism evidence="2 3">
    <name type="scientific">Candidatus Limisoma faecipullorum</name>
    <dbReference type="NCBI Taxonomy" id="2840854"/>
    <lineage>
        <taxon>Bacteria</taxon>
        <taxon>Pseudomonadati</taxon>
        <taxon>Bacteroidota</taxon>
        <taxon>Bacteroidia</taxon>
        <taxon>Bacteroidales</taxon>
        <taxon>Candidatus Limisoma</taxon>
    </lineage>
</organism>
<protein>
    <submittedName>
        <fullName evidence="2">DUF3098 domain-containing protein</fullName>
    </submittedName>
</protein>
<sequence length="80" mass="8660">MTDIEKNVDATRPLGKSNFILMAVSVACVIIGFLITGSGEPSTEAAYNPDIFSTVRIAVGPTIAFIGFVLMFFAILYKKR</sequence>
<keyword evidence="1" id="KW-0812">Transmembrane</keyword>
<dbReference type="EMBL" id="JADIMC010000059">
    <property type="protein sequence ID" value="MBO8476362.1"/>
    <property type="molecule type" value="Genomic_DNA"/>
</dbReference>
<reference evidence="2" key="2">
    <citation type="journal article" date="2021" name="PeerJ">
        <title>Extensive microbial diversity within the chicken gut microbiome revealed by metagenomics and culture.</title>
        <authorList>
            <person name="Gilroy R."/>
            <person name="Ravi A."/>
            <person name="Getino M."/>
            <person name="Pursley I."/>
            <person name="Horton D.L."/>
            <person name="Alikhan N.F."/>
            <person name="Baker D."/>
            <person name="Gharbi K."/>
            <person name="Hall N."/>
            <person name="Watson M."/>
            <person name="Adriaenssens E.M."/>
            <person name="Foster-Nyarko E."/>
            <person name="Jarju S."/>
            <person name="Secka A."/>
            <person name="Antonio M."/>
            <person name="Oren A."/>
            <person name="Chaudhuri R.R."/>
            <person name="La Ragione R."/>
            <person name="Hildebrand F."/>
            <person name="Pallen M.J."/>
        </authorList>
    </citation>
    <scope>NUCLEOTIDE SEQUENCE</scope>
    <source>
        <strain evidence="2">6919</strain>
    </source>
</reference>
<name>A0A9D9IPJ8_9BACT</name>
<dbReference type="AlphaFoldDB" id="A0A9D9IPJ8"/>
<keyword evidence="1" id="KW-0472">Membrane</keyword>
<evidence type="ECO:0000256" key="1">
    <source>
        <dbReference type="SAM" id="Phobius"/>
    </source>
</evidence>
<dbReference type="InterPro" id="IPR021448">
    <property type="entry name" value="DUF3098"/>
</dbReference>
<evidence type="ECO:0000313" key="2">
    <source>
        <dbReference type="EMBL" id="MBO8476362.1"/>
    </source>
</evidence>
<accession>A0A9D9IPJ8</accession>
<dbReference type="Proteomes" id="UP000823598">
    <property type="component" value="Unassembled WGS sequence"/>
</dbReference>
<comment type="caution">
    <text evidence="2">The sequence shown here is derived from an EMBL/GenBank/DDBJ whole genome shotgun (WGS) entry which is preliminary data.</text>
</comment>
<reference evidence="2" key="1">
    <citation type="submission" date="2020-10" db="EMBL/GenBank/DDBJ databases">
        <authorList>
            <person name="Gilroy R."/>
        </authorList>
    </citation>
    <scope>NUCLEOTIDE SEQUENCE</scope>
    <source>
        <strain evidence="2">6919</strain>
    </source>
</reference>
<keyword evidence="1" id="KW-1133">Transmembrane helix</keyword>
<dbReference type="Pfam" id="PF11297">
    <property type="entry name" value="DUF3098"/>
    <property type="match status" value="1"/>
</dbReference>
<dbReference type="PROSITE" id="PS51257">
    <property type="entry name" value="PROKAR_LIPOPROTEIN"/>
    <property type="match status" value="1"/>
</dbReference>
<evidence type="ECO:0000313" key="3">
    <source>
        <dbReference type="Proteomes" id="UP000823598"/>
    </source>
</evidence>
<feature type="transmembrane region" description="Helical" evidence="1">
    <location>
        <begin position="19"/>
        <end position="37"/>
    </location>
</feature>
<gene>
    <name evidence="2" type="ORF">IAB88_05150</name>
</gene>